<feature type="domain" description="Peptidase S9 prolyl oligopeptidase catalytic" evidence="5">
    <location>
        <begin position="482"/>
        <end position="692"/>
    </location>
</feature>
<evidence type="ECO:0000313" key="7">
    <source>
        <dbReference type="EMBL" id="SUZ94301.1"/>
    </source>
</evidence>
<keyword evidence="4" id="KW-0720">Serine protease</keyword>
<keyword evidence="3" id="KW-0378">Hydrolase</keyword>
<protein>
    <recommendedName>
        <fullName evidence="8">Oligopeptidase B</fullName>
    </recommendedName>
</protein>
<evidence type="ECO:0000259" key="5">
    <source>
        <dbReference type="Pfam" id="PF00326"/>
    </source>
</evidence>
<dbReference type="SUPFAM" id="SSF50993">
    <property type="entry name" value="Peptidase/esterase 'gauge' domain"/>
    <property type="match status" value="1"/>
</dbReference>
<dbReference type="FunFam" id="3.40.50.1820:FF:000005">
    <property type="entry name" value="Prolyl endopeptidase"/>
    <property type="match status" value="1"/>
</dbReference>
<organism evidence="7">
    <name type="scientific">marine metagenome</name>
    <dbReference type="NCBI Taxonomy" id="408172"/>
    <lineage>
        <taxon>unclassified sequences</taxon>
        <taxon>metagenomes</taxon>
        <taxon>ecological metagenomes</taxon>
    </lineage>
</organism>
<feature type="domain" description="Peptidase S9A N-terminal" evidence="6">
    <location>
        <begin position="20"/>
        <end position="420"/>
    </location>
</feature>
<dbReference type="InterPro" id="IPR001375">
    <property type="entry name" value="Peptidase_S9_cat"/>
</dbReference>
<evidence type="ECO:0000259" key="6">
    <source>
        <dbReference type="Pfam" id="PF02897"/>
    </source>
</evidence>
<dbReference type="PRINTS" id="PR00862">
    <property type="entry name" value="PROLIGOPTASE"/>
</dbReference>
<dbReference type="EMBL" id="UINC01002222">
    <property type="protein sequence ID" value="SUZ94301.1"/>
    <property type="molecule type" value="Genomic_DNA"/>
</dbReference>
<dbReference type="SUPFAM" id="SSF53474">
    <property type="entry name" value="alpha/beta-Hydrolases"/>
    <property type="match status" value="1"/>
</dbReference>
<accession>A0A381RT39</accession>
<keyword evidence="2" id="KW-0645">Protease</keyword>
<dbReference type="GO" id="GO:0004252">
    <property type="term" value="F:serine-type endopeptidase activity"/>
    <property type="evidence" value="ECO:0007669"/>
    <property type="project" value="InterPro"/>
</dbReference>
<name>A0A381RT39_9ZZZZ</name>
<dbReference type="Gene3D" id="2.130.10.120">
    <property type="entry name" value="Prolyl oligopeptidase, N-terminal domain"/>
    <property type="match status" value="1"/>
</dbReference>
<evidence type="ECO:0000256" key="1">
    <source>
        <dbReference type="ARBA" id="ARBA00005228"/>
    </source>
</evidence>
<dbReference type="Gene3D" id="3.40.50.1820">
    <property type="entry name" value="alpha/beta hydrolase"/>
    <property type="match status" value="1"/>
</dbReference>
<sequence>MFVFDCNSTMTRSSKHSIFPPIAKKNPTYLKKFDSVRLDNYYWLKDRENPEVLDYLEKENKYYESMTINTKDFQKKIFEEIKNKIKEDDQSVPYFLNGYWYITKFEEKKDYPIYVRKKASLDSIDELLFDCNKLAKGYEYFNLSNIRVSPNNKYAAFSTDTISRRLYTIKIKNLETGEILIESINNSSGSFVWANDNSTLFYTIRDSKTLRNNKIYKHTLGSNSKQDKLVYHEKDKTFYTNVSKSKSNKYIIISSYSTLTSEFQFLDADLPNDNFKLFTKRKRGLEYSISHFEKDFFIITNRDNCKNYKLMKTSINNTDYKNWKIVIEHREDVLIEGIDIFKNYLVVSERSNGLNQINIKKWNDSENYYINFDVDTFSSYTTNNFDFNTNFLRYGFSSLSQPSMVIDFNMKTGKKIIRKEQQVLDINFNKENYISERIWAKAEDGTQIPISLVYKKGIKKDGKNPLLLYGYGSYGNTIDAYFSIARLSLLDRGFVFAIAHVRGSEYMGRKWYENGKLLNKMNTFSDFIYCTKYLIAEGYTSSDHSYAYGGSAGGLLVGTVINLAPELYNGIISAVPFVDLVTTMLDETIPLTTAEYDEWGNPNQKKYFDYMLSYSPYDNVKKIKYPNLMVTTGFYDSQVQYWEPAKWVAKLREFKKGNNLLFLKTDMDSGHGGASGRFEAIKEVAKEYAFLFDLENIYK</sequence>
<evidence type="ECO:0000256" key="2">
    <source>
        <dbReference type="ARBA" id="ARBA00022670"/>
    </source>
</evidence>
<dbReference type="InterPro" id="IPR051543">
    <property type="entry name" value="Serine_Peptidase_S9A"/>
</dbReference>
<dbReference type="Pfam" id="PF00326">
    <property type="entry name" value="Peptidase_S9"/>
    <property type="match status" value="1"/>
</dbReference>
<reference evidence="7" key="1">
    <citation type="submission" date="2018-05" db="EMBL/GenBank/DDBJ databases">
        <authorList>
            <person name="Lanie J.A."/>
            <person name="Ng W.-L."/>
            <person name="Kazmierczak K.M."/>
            <person name="Andrzejewski T.M."/>
            <person name="Davidsen T.M."/>
            <person name="Wayne K.J."/>
            <person name="Tettelin H."/>
            <person name="Glass J.I."/>
            <person name="Rusch D."/>
            <person name="Podicherti R."/>
            <person name="Tsui H.-C.T."/>
            <person name="Winkler M.E."/>
        </authorList>
    </citation>
    <scope>NUCLEOTIDE SEQUENCE</scope>
</reference>
<evidence type="ECO:0008006" key="8">
    <source>
        <dbReference type="Google" id="ProtNLM"/>
    </source>
</evidence>
<proteinExistence type="inferred from homology"/>
<dbReference type="InterPro" id="IPR023302">
    <property type="entry name" value="Pept_S9A_N"/>
</dbReference>
<dbReference type="PANTHER" id="PTHR11757:SF19">
    <property type="entry name" value="PROLYL ENDOPEPTIDASE-LIKE"/>
    <property type="match status" value="1"/>
</dbReference>
<dbReference type="PANTHER" id="PTHR11757">
    <property type="entry name" value="PROTEASE FAMILY S9A OLIGOPEPTIDASE"/>
    <property type="match status" value="1"/>
</dbReference>
<evidence type="ECO:0000256" key="4">
    <source>
        <dbReference type="ARBA" id="ARBA00022825"/>
    </source>
</evidence>
<evidence type="ECO:0000256" key="3">
    <source>
        <dbReference type="ARBA" id="ARBA00022801"/>
    </source>
</evidence>
<dbReference type="Pfam" id="PF02897">
    <property type="entry name" value="Peptidase_S9_N"/>
    <property type="match status" value="1"/>
</dbReference>
<comment type="similarity">
    <text evidence="1">Belongs to the peptidase S9A family.</text>
</comment>
<dbReference type="InterPro" id="IPR002470">
    <property type="entry name" value="Peptidase_S9A"/>
</dbReference>
<dbReference type="AlphaFoldDB" id="A0A381RT39"/>
<gene>
    <name evidence="7" type="ORF">METZ01_LOCUS47155</name>
</gene>
<dbReference type="GO" id="GO:0006508">
    <property type="term" value="P:proteolysis"/>
    <property type="evidence" value="ECO:0007669"/>
    <property type="project" value="UniProtKB-KW"/>
</dbReference>
<dbReference type="InterPro" id="IPR029058">
    <property type="entry name" value="AB_hydrolase_fold"/>
</dbReference>